<proteinExistence type="predicted"/>
<sequence>IKSAKNGAKFFRTSVVVFSSSTDPNWPESLIEKIERAWKQLEEARGIHCTFNDLDHHQIAALASCFIPGYKSSEQIQLISKLSKSLQQLQDSACRIAEIKHKYKLEVNVDEYVEEVVRPFLMDVIYCWSKVLCYTTGALCYWYVLGDTQELFLGRSKQVFEVDLVRGQLPRARERYGRPLNSDKEVRHVEETVNVNNQKVEIKVETFMKDVSEGDNQNEMGYQMESSVFIEEY</sequence>
<organism evidence="2">
    <name type="scientific">Tanacetum cinerariifolium</name>
    <name type="common">Dalmatian daisy</name>
    <name type="synonym">Chrysanthemum cinerariifolium</name>
    <dbReference type="NCBI Taxonomy" id="118510"/>
    <lineage>
        <taxon>Eukaryota</taxon>
        <taxon>Viridiplantae</taxon>
        <taxon>Streptophyta</taxon>
        <taxon>Embryophyta</taxon>
        <taxon>Tracheophyta</taxon>
        <taxon>Spermatophyta</taxon>
        <taxon>Magnoliopsida</taxon>
        <taxon>eudicotyledons</taxon>
        <taxon>Gunneridae</taxon>
        <taxon>Pentapetalae</taxon>
        <taxon>asterids</taxon>
        <taxon>campanulids</taxon>
        <taxon>Asterales</taxon>
        <taxon>Asteraceae</taxon>
        <taxon>Asteroideae</taxon>
        <taxon>Anthemideae</taxon>
        <taxon>Anthemidinae</taxon>
        <taxon>Tanacetum</taxon>
    </lineage>
</organism>
<protein>
    <submittedName>
        <fullName evidence="2">DExH-box ATP-dependent RNA helicase DExH10</fullName>
    </submittedName>
</protein>
<feature type="non-terminal residue" evidence="2">
    <location>
        <position position="1"/>
    </location>
</feature>
<dbReference type="InterPro" id="IPR012961">
    <property type="entry name" value="Ski2/MTR4_C"/>
</dbReference>
<keyword evidence="2" id="KW-0547">Nucleotide-binding</keyword>
<keyword evidence="2" id="KW-0347">Helicase</keyword>
<feature type="domain" description="ATP-dependent RNA helicase Ski2/MTR4 C-terminal" evidence="1">
    <location>
        <begin position="41"/>
        <end position="180"/>
    </location>
</feature>
<dbReference type="AlphaFoldDB" id="A0A699I9T9"/>
<dbReference type="EMBL" id="BKCJ010262987">
    <property type="protein sequence ID" value="GEZ30258.1"/>
    <property type="molecule type" value="Genomic_DNA"/>
</dbReference>
<accession>A0A699I9T9</accession>
<dbReference type="GO" id="GO:0004386">
    <property type="term" value="F:helicase activity"/>
    <property type="evidence" value="ECO:0007669"/>
    <property type="project" value="UniProtKB-KW"/>
</dbReference>
<keyword evidence="2" id="KW-0067">ATP-binding</keyword>
<dbReference type="Gene3D" id="1.10.3380.30">
    <property type="match status" value="1"/>
</dbReference>
<dbReference type="Pfam" id="PF08148">
    <property type="entry name" value="DSHCT"/>
    <property type="match status" value="1"/>
</dbReference>
<gene>
    <name evidence="2" type="ORF">Tci_502231</name>
</gene>
<evidence type="ECO:0000259" key="1">
    <source>
        <dbReference type="SMART" id="SM01142"/>
    </source>
</evidence>
<dbReference type="SMART" id="SM01142">
    <property type="entry name" value="DSHCT"/>
    <property type="match status" value="1"/>
</dbReference>
<keyword evidence="2" id="KW-0378">Hydrolase</keyword>
<comment type="caution">
    <text evidence="2">The sequence shown here is derived from an EMBL/GenBank/DDBJ whole genome shotgun (WGS) entry which is preliminary data.</text>
</comment>
<evidence type="ECO:0000313" key="2">
    <source>
        <dbReference type="EMBL" id="GEZ30258.1"/>
    </source>
</evidence>
<name>A0A699I9T9_TANCI</name>
<reference evidence="2" key="1">
    <citation type="journal article" date="2019" name="Sci. Rep.">
        <title>Draft genome of Tanacetum cinerariifolium, the natural source of mosquito coil.</title>
        <authorList>
            <person name="Yamashiro T."/>
            <person name="Shiraishi A."/>
            <person name="Satake H."/>
            <person name="Nakayama K."/>
        </authorList>
    </citation>
    <scope>NUCLEOTIDE SEQUENCE</scope>
</reference>